<dbReference type="AlphaFoldDB" id="X1NFE2"/>
<reference evidence="10" key="1">
    <citation type="journal article" date="2014" name="Front. Microbiol.">
        <title>High frequency of phylogenetically diverse reductive dehalogenase-homologous genes in deep subseafloor sedimentary metagenomes.</title>
        <authorList>
            <person name="Kawai M."/>
            <person name="Futagami T."/>
            <person name="Toyoda A."/>
            <person name="Takaki Y."/>
            <person name="Nishi S."/>
            <person name="Hori S."/>
            <person name="Arai W."/>
            <person name="Tsubouchi T."/>
            <person name="Morono Y."/>
            <person name="Uchiyama I."/>
            <person name="Ito T."/>
            <person name="Fujiyama A."/>
            <person name="Inagaki F."/>
            <person name="Takami H."/>
        </authorList>
    </citation>
    <scope>NUCLEOTIDE SEQUENCE</scope>
    <source>
        <strain evidence="10">Expedition CK06-06</strain>
    </source>
</reference>
<dbReference type="GO" id="GO:0052381">
    <property type="term" value="F:tRNA dimethylallyltransferase activity"/>
    <property type="evidence" value="ECO:0007669"/>
    <property type="project" value="UniProtKB-EC"/>
</dbReference>
<dbReference type="Gene3D" id="3.40.50.300">
    <property type="entry name" value="P-loop containing nucleotide triphosphate hydrolases"/>
    <property type="match status" value="1"/>
</dbReference>
<keyword evidence="5" id="KW-0819">tRNA processing</keyword>
<dbReference type="GO" id="GO:0006400">
    <property type="term" value="P:tRNA modification"/>
    <property type="evidence" value="ECO:0007669"/>
    <property type="project" value="TreeGrafter"/>
</dbReference>
<dbReference type="SUPFAM" id="SSF52540">
    <property type="entry name" value="P-loop containing nucleoside triphosphate hydrolases"/>
    <property type="match status" value="1"/>
</dbReference>
<dbReference type="HAMAP" id="MF_00185">
    <property type="entry name" value="IPP_trans"/>
    <property type="match status" value="1"/>
</dbReference>
<dbReference type="InterPro" id="IPR027417">
    <property type="entry name" value="P-loop_NTPase"/>
</dbReference>
<comment type="catalytic activity">
    <reaction evidence="9">
        <text>adenosine(37) in tRNA + dimethylallyl diphosphate = N(6)-dimethylallyladenosine(37) in tRNA + diphosphate</text>
        <dbReference type="Rhea" id="RHEA:26482"/>
        <dbReference type="Rhea" id="RHEA-COMP:10162"/>
        <dbReference type="Rhea" id="RHEA-COMP:10375"/>
        <dbReference type="ChEBI" id="CHEBI:33019"/>
        <dbReference type="ChEBI" id="CHEBI:57623"/>
        <dbReference type="ChEBI" id="CHEBI:74411"/>
        <dbReference type="ChEBI" id="CHEBI:74415"/>
        <dbReference type="EC" id="2.5.1.75"/>
    </reaction>
</comment>
<evidence type="ECO:0000313" key="10">
    <source>
        <dbReference type="EMBL" id="GAI17394.1"/>
    </source>
</evidence>
<keyword evidence="6" id="KW-0547">Nucleotide-binding</keyword>
<dbReference type="PANTHER" id="PTHR11088">
    <property type="entry name" value="TRNA DIMETHYLALLYLTRANSFERASE"/>
    <property type="match status" value="1"/>
</dbReference>
<sequence length="321" mass="36973">MINNKDNNLIILLGPTGVGKTDISIKLAQKIPDIEIISADSMQIYKYMDIGTAKPDKSILKAIKHHMIDIVDPSENFDVIQYSKLATNIILDVFKRGKIPILMGGSGLYISSIINPLFTGPAKDIEYRKILEEEAKIHGNKYLYDKLSKIDPVSASKIEPNDLRRIIRALEVYKSTGKTISYLQKKALNENPKFKYHIIGFKRGRENLYQRINLRVDKMIKDGFIEEARMLTKMGYKEDLNSMHGLGYKQVNKHFNGVYTKEEAIDLIKIETRHYAKRQMTWFNNKIKNIEWIDLDQYNEDEIISKIKINVGQTSRLSSSN</sequence>
<comment type="caution">
    <text evidence="10">The sequence shown here is derived from an EMBL/GenBank/DDBJ whole genome shotgun (WGS) entry which is preliminary data.</text>
</comment>
<dbReference type="EMBL" id="BARV01005747">
    <property type="protein sequence ID" value="GAI17394.1"/>
    <property type="molecule type" value="Genomic_DNA"/>
</dbReference>
<evidence type="ECO:0000256" key="3">
    <source>
        <dbReference type="ARBA" id="ARBA00012665"/>
    </source>
</evidence>
<dbReference type="PANTHER" id="PTHR11088:SF60">
    <property type="entry name" value="TRNA DIMETHYLALLYLTRANSFERASE"/>
    <property type="match status" value="1"/>
</dbReference>
<evidence type="ECO:0000256" key="1">
    <source>
        <dbReference type="ARBA" id="ARBA00001946"/>
    </source>
</evidence>
<evidence type="ECO:0000256" key="9">
    <source>
        <dbReference type="ARBA" id="ARBA00049563"/>
    </source>
</evidence>
<dbReference type="FunFam" id="1.10.20.140:FF:000001">
    <property type="entry name" value="tRNA dimethylallyltransferase"/>
    <property type="match status" value="1"/>
</dbReference>
<dbReference type="GO" id="GO:0005524">
    <property type="term" value="F:ATP binding"/>
    <property type="evidence" value="ECO:0007669"/>
    <property type="project" value="UniProtKB-KW"/>
</dbReference>
<accession>X1NFE2</accession>
<dbReference type="Pfam" id="PF01715">
    <property type="entry name" value="IPPT"/>
    <property type="match status" value="1"/>
</dbReference>
<dbReference type="InterPro" id="IPR039657">
    <property type="entry name" value="Dimethylallyltransferase"/>
</dbReference>
<proteinExistence type="inferred from homology"/>
<keyword evidence="7" id="KW-0067">ATP-binding</keyword>
<feature type="non-terminal residue" evidence="10">
    <location>
        <position position="321"/>
    </location>
</feature>
<evidence type="ECO:0000256" key="2">
    <source>
        <dbReference type="ARBA" id="ARBA00005842"/>
    </source>
</evidence>
<protein>
    <recommendedName>
        <fullName evidence="3">tRNA dimethylallyltransferase</fullName>
        <ecNumber evidence="3">2.5.1.75</ecNumber>
    </recommendedName>
</protein>
<name>X1NFE2_9ZZZZ</name>
<organism evidence="10">
    <name type="scientific">marine sediment metagenome</name>
    <dbReference type="NCBI Taxonomy" id="412755"/>
    <lineage>
        <taxon>unclassified sequences</taxon>
        <taxon>metagenomes</taxon>
        <taxon>ecological metagenomes</taxon>
    </lineage>
</organism>
<dbReference type="NCBIfam" id="TIGR00174">
    <property type="entry name" value="miaA"/>
    <property type="match status" value="1"/>
</dbReference>
<dbReference type="EC" id="2.5.1.75" evidence="3"/>
<evidence type="ECO:0000256" key="6">
    <source>
        <dbReference type="ARBA" id="ARBA00022741"/>
    </source>
</evidence>
<dbReference type="Gene3D" id="1.10.20.140">
    <property type="match status" value="1"/>
</dbReference>
<evidence type="ECO:0000256" key="4">
    <source>
        <dbReference type="ARBA" id="ARBA00022679"/>
    </source>
</evidence>
<comment type="cofactor">
    <cofactor evidence="1">
        <name>Mg(2+)</name>
        <dbReference type="ChEBI" id="CHEBI:18420"/>
    </cofactor>
</comment>
<evidence type="ECO:0000256" key="5">
    <source>
        <dbReference type="ARBA" id="ARBA00022694"/>
    </source>
</evidence>
<keyword evidence="8" id="KW-0460">Magnesium</keyword>
<keyword evidence="4" id="KW-0808">Transferase</keyword>
<evidence type="ECO:0000256" key="7">
    <source>
        <dbReference type="ARBA" id="ARBA00022840"/>
    </source>
</evidence>
<dbReference type="InterPro" id="IPR018022">
    <property type="entry name" value="IPT"/>
</dbReference>
<evidence type="ECO:0000256" key="8">
    <source>
        <dbReference type="ARBA" id="ARBA00022842"/>
    </source>
</evidence>
<gene>
    <name evidence="10" type="ORF">S06H3_11664</name>
</gene>
<comment type="similarity">
    <text evidence="2">Belongs to the IPP transferase family.</text>
</comment>